<evidence type="ECO:0000313" key="1">
    <source>
        <dbReference type="EMBL" id="CDM60782.1"/>
    </source>
</evidence>
<dbReference type="PATRIC" id="fig|348824.6.peg.4922"/>
<keyword evidence="2" id="KW-1185">Reference proteome</keyword>
<gene>
    <name evidence="1" type="ORF">LPU83_pLPU83c_0220</name>
</gene>
<keyword evidence="1" id="KW-0614">Plasmid</keyword>
<dbReference type="RefSeq" id="WP_225040531.1">
    <property type="nucleotide sequence ID" value="NZ_ATTO01000017.1"/>
</dbReference>
<reference evidence="1" key="1">
    <citation type="submission" date="2013-11" db="EMBL/GenBank/DDBJ databases">
        <title>Draft genome sequence of the broad-host-range Rhizobium sp. LPU83 strain, a member of the low-genetic diversity Oregon-like Rhizobium sp. group.</title>
        <authorList>
            <person name="Wibberg D."/>
            <person name="Puehler A."/>
            <person name="Schlueter A."/>
        </authorList>
    </citation>
    <scope>NUCLEOTIDE SEQUENCE [LARGE SCALE GENOMIC DNA]</scope>
    <source>
        <strain evidence="1">LPU83</strain>
        <plasmid evidence="1">pLPU83c</plasmid>
    </source>
</reference>
<name>W6RHU7_9HYPH</name>
<dbReference type="Proteomes" id="UP000019443">
    <property type="component" value="Plasmid pLPU83c"/>
</dbReference>
<geneLocation type="plasmid" evidence="1 2">
    <name>pLPU83c</name>
</geneLocation>
<sequence length="56" mass="5912">MDGIAKAKAGGTRFGRLAKATPDKVTEIKGMRETMTVPQIMKATGLSKASMAFVDP</sequence>
<protein>
    <submittedName>
        <fullName evidence="1">Uncharacterized protein</fullName>
    </submittedName>
</protein>
<dbReference type="AlphaFoldDB" id="W6RHU7"/>
<dbReference type="KEGG" id="rhl:LPU83_pLPU83c_0220"/>
<proteinExistence type="predicted"/>
<dbReference type="EMBL" id="HG916854">
    <property type="protein sequence ID" value="CDM60782.1"/>
    <property type="molecule type" value="Genomic_DNA"/>
</dbReference>
<accession>W6RHU7</accession>
<organism evidence="1 2">
    <name type="scientific">Rhizobium favelukesii</name>
    <dbReference type="NCBI Taxonomy" id="348824"/>
    <lineage>
        <taxon>Bacteria</taxon>
        <taxon>Pseudomonadati</taxon>
        <taxon>Pseudomonadota</taxon>
        <taxon>Alphaproteobacteria</taxon>
        <taxon>Hyphomicrobiales</taxon>
        <taxon>Rhizobiaceae</taxon>
        <taxon>Rhizobium/Agrobacterium group</taxon>
        <taxon>Rhizobium</taxon>
    </lineage>
</organism>
<evidence type="ECO:0000313" key="2">
    <source>
        <dbReference type="Proteomes" id="UP000019443"/>
    </source>
</evidence>
<dbReference type="HOGENOM" id="CLU_3011252_0_0_5"/>